<organism evidence="1">
    <name type="scientific">viral metagenome</name>
    <dbReference type="NCBI Taxonomy" id="1070528"/>
    <lineage>
        <taxon>unclassified sequences</taxon>
        <taxon>metagenomes</taxon>
        <taxon>organismal metagenomes</taxon>
    </lineage>
</organism>
<sequence>MDVKKLSHTDISILIPVCSEASRKAHTIAIEEAKKYPERFYEIYLAIYNYEFNKLYKNILKQFE</sequence>
<reference evidence="1" key="1">
    <citation type="journal article" date="2020" name="Nature">
        <title>Giant virus diversity and host interactions through global metagenomics.</title>
        <authorList>
            <person name="Schulz F."/>
            <person name="Roux S."/>
            <person name="Paez-Espino D."/>
            <person name="Jungbluth S."/>
            <person name="Walsh D.A."/>
            <person name="Denef V.J."/>
            <person name="McMahon K.D."/>
            <person name="Konstantinidis K.T."/>
            <person name="Eloe-Fadrosh E.A."/>
            <person name="Kyrpides N.C."/>
            <person name="Woyke T."/>
        </authorList>
    </citation>
    <scope>NUCLEOTIDE SEQUENCE</scope>
    <source>
        <strain evidence="1">GVMAG-M-3300027963-41</strain>
    </source>
</reference>
<evidence type="ECO:0000313" key="1">
    <source>
        <dbReference type="EMBL" id="QHU31981.1"/>
    </source>
</evidence>
<name>A0A6C0LQH0_9ZZZZ</name>
<proteinExistence type="predicted"/>
<accession>A0A6C0LQH0</accession>
<dbReference type="AlphaFoldDB" id="A0A6C0LQH0"/>
<dbReference type="EMBL" id="MN740534">
    <property type="protein sequence ID" value="QHU31981.1"/>
    <property type="molecule type" value="Genomic_DNA"/>
</dbReference>
<protein>
    <submittedName>
        <fullName evidence="1">Uncharacterized protein</fullName>
    </submittedName>
</protein>